<dbReference type="Proteomes" id="UP000285301">
    <property type="component" value="Unassembled WGS sequence"/>
</dbReference>
<reference evidence="3 4" key="1">
    <citation type="journal article" date="2018" name="Gigascience">
        <title>Genomes of trombidid mites reveal novel predicted allergens and laterally-transferred genes associated with secondary metabolism.</title>
        <authorList>
            <person name="Dong X."/>
            <person name="Chaisiri K."/>
            <person name="Xia D."/>
            <person name="Armstrong S.D."/>
            <person name="Fang Y."/>
            <person name="Donnelly M.J."/>
            <person name="Kadowaki T."/>
            <person name="McGarry J.W."/>
            <person name="Darby A.C."/>
            <person name="Makepeace B.L."/>
        </authorList>
    </citation>
    <scope>NUCLEOTIDE SEQUENCE [LARGE SCALE GENOMIC DNA]</scope>
    <source>
        <strain evidence="3">UoL-WK</strain>
    </source>
</reference>
<dbReference type="PROSITE" id="PS51699">
    <property type="entry name" value="SEA_DG"/>
    <property type="match status" value="2"/>
</dbReference>
<dbReference type="GO" id="GO:0043236">
    <property type="term" value="F:laminin binding"/>
    <property type="evidence" value="ECO:0007669"/>
    <property type="project" value="TreeGrafter"/>
</dbReference>
<sequence>MQSKFYYFRLPLSITQLKGIRDVSVKEVTSDENHLSSSFHQWFSVLKSNDRIELIALPSIDEKRVHYLHLKIEKNDNTSLDDIFILDVLEEPPPPTIKYSGPRQDCIIQVKPFFTGVKNVWKVISYLLPSILRQNIDKEVQLKYNHENNGDEESNLIQQRIASLFSIQTFSGKSDDVRNYKITIEKQECDDGNGKISTDYLEYNLKKLGLEYNKVKVVKPLPNPDSFGNDYFESQLLSTKIWAQKSPYDDSSRIKARRHVEATPALNPDWTTLSTPIVDALLDDSQPNIDDRIMTRVVPILKSPTLTTPYPSRGFHSEISNRALRVRHPHQKFHALYTTPVLSPEPPTERIDDIITPTPVFAVISTPSFTIKPETAEYISATPSFSLGMTSSIFPDIVSSTESTTTSFSTDSTPTSVNSTFSTEMTISEEITTAATTSELPKMSTSEVNISPVIHKRIPKLNLTVGKYWRYRVPNDSFFDTEDGWTRSLSLSFLISDLKGHKNDSPPADYWIQFDNSNQMLYALPMEINVGRHNEFILIAEDSRGKRVDEELEIHVRQNPSYRAFNHNFILYNVTWGNNYPVLVEALAKLGRKLVRIFGDHNLNSFTVQSVENVDNTFTISWTNSSLPTHPCPKETIHNLYGKLADLNTTSEGTSSNPSRLLIKATSPEFQISGVGLRLLSSCSGSPPTEGPIKTLPKLRNPIDLLKFKYGQIFRYEISKDMFYSPRGGSTRDLELSLLTIDGHIPPRDGFIAFDAKKQEIYGLALITDDISSKEFQIVARDPETGLDANDVFVVQFEGDNKPPTFETSVSLSLMNDFQMDIDARVLLAHKIATNLLSDSDSGLIRVLNIKKYPHRVDLNRKKREDVQQFDYEYVWTNISLESDNTCPIEDVQKSIVHQIFRNDEKTLLEIKEKFVPEFNIHHIGFKSAGVCHGLLAEKELGIKPHGFFNDTRTSEASSSESSSSEASSYDSTTISIISTISTATSPPSTSIVDFSSTNSNETLVEKELDEHMKLTALITVTTVMIMFILCCSIVVFILISYRRKQERFELSSVIRSSNGYSAEREAFLQKGRVPVILESDLQQQQFLNH</sequence>
<evidence type="ECO:0000313" key="3">
    <source>
        <dbReference type="EMBL" id="RWS09633.1"/>
    </source>
</evidence>
<dbReference type="GO" id="GO:0005509">
    <property type="term" value="F:calcium ion binding"/>
    <property type="evidence" value="ECO:0007669"/>
    <property type="project" value="InterPro"/>
</dbReference>
<keyword evidence="1" id="KW-0472">Membrane</keyword>
<dbReference type="AlphaFoldDB" id="A0A3S3PHB3"/>
<evidence type="ECO:0000259" key="2">
    <source>
        <dbReference type="PROSITE" id="PS51699"/>
    </source>
</evidence>
<dbReference type="GO" id="GO:0007411">
    <property type="term" value="P:axon guidance"/>
    <property type="evidence" value="ECO:0007669"/>
    <property type="project" value="TreeGrafter"/>
</dbReference>
<evidence type="ECO:0000313" key="4">
    <source>
        <dbReference type="Proteomes" id="UP000285301"/>
    </source>
</evidence>
<evidence type="ECO:0000256" key="1">
    <source>
        <dbReference type="SAM" id="Phobius"/>
    </source>
</evidence>
<dbReference type="PANTHER" id="PTHR21559:SF21">
    <property type="entry name" value="DYSTROGLYCAN 1"/>
    <property type="match status" value="1"/>
</dbReference>
<feature type="domain" description="Peptidase S72" evidence="2">
    <location>
        <begin position="803"/>
        <end position="931"/>
    </location>
</feature>
<organism evidence="3 4">
    <name type="scientific">Dinothrombium tinctorium</name>
    <dbReference type="NCBI Taxonomy" id="1965070"/>
    <lineage>
        <taxon>Eukaryota</taxon>
        <taxon>Metazoa</taxon>
        <taxon>Ecdysozoa</taxon>
        <taxon>Arthropoda</taxon>
        <taxon>Chelicerata</taxon>
        <taxon>Arachnida</taxon>
        <taxon>Acari</taxon>
        <taxon>Acariformes</taxon>
        <taxon>Trombidiformes</taxon>
        <taxon>Prostigmata</taxon>
        <taxon>Anystina</taxon>
        <taxon>Parasitengona</taxon>
        <taxon>Trombidioidea</taxon>
        <taxon>Trombidiidae</taxon>
        <taxon>Dinothrombium</taxon>
    </lineage>
</organism>
<dbReference type="EMBL" id="NCKU01002415">
    <property type="protein sequence ID" value="RWS09633.1"/>
    <property type="molecule type" value="Genomic_DNA"/>
</dbReference>
<dbReference type="InterPro" id="IPR008465">
    <property type="entry name" value="DAG1_C"/>
</dbReference>
<dbReference type="GO" id="GO:0042383">
    <property type="term" value="C:sarcolemma"/>
    <property type="evidence" value="ECO:0007669"/>
    <property type="project" value="TreeGrafter"/>
</dbReference>
<gene>
    <name evidence="3" type="ORF">B4U79_17675</name>
</gene>
<feature type="transmembrane region" description="Helical" evidence="1">
    <location>
        <begin position="1015"/>
        <end position="1040"/>
    </location>
</feature>
<dbReference type="GO" id="GO:0002009">
    <property type="term" value="P:morphogenesis of an epithelium"/>
    <property type="evidence" value="ECO:0007669"/>
    <property type="project" value="TreeGrafter"/>
</dbReference>
<dbReference type="STRING" id="1965070.A0A3S3PHB3"/>
<dbReference type="Pfam" id="PF05454">
    <property type="entry name" value="DAG1"/>
    <property type="match status" value="1"/>
</dbReference>
<dbReference type="SUPFAM" id="SSF49313">
    <property type="entry name" value="Cadherin-like"/>
    <property type="match status" value="2"/>
</dbReference>
<dbReference type="InterPro" id="IPR030398">
    <property type="entry name" value="SEA_DG_dom"/>
</dbReference>
<dbReference type="Gene3D" id="2.60.40.10">
    <property type="entry name" value="Immunoglobulins"/>
    <property type="match status" value="1"/>
</dbReference>
<dbReference type="PANTHER" id="PTHR21559">
    <property type="entry name" value="DYSTROGLYCAN-RELATED"/>
    <property type="match status" value="1"/>
</dbReference>
<protein>
    <submittedName>
        <fullName evidence="3">Dystroglycan-like protein</fullName>
    </submittedName>
</protein>
<comment type="caution">
    <text evidence="3">The sequence shown here is derived from an EMBL/GenBank/DDBJ whole genome shotgun (WGS) entry which is preliminary data.</text>
</comment>
<accession>A0A3S3PHB3</accession>
<name>A0A3S3PHB3_9ACAR</name>
<keyword evidence="1" id="KW-0812">Transmembrane</keyword>
<dbReference type="InterPro" id="IPR015919">
    <property type="entry name" value="Cadherin-like_sf"/>
</dbReference>
<proteinExistence type="predicted"/>
<keyword evidence="4" id="KW-1185">Reference proteome</keyword>
<dbReference type="GO" id="GO:0016011">
    <property type="term" value="C:dystroglycan complex"/>
    <property type="evidence" value="ECO:0007669"/>
    <property type="project" value="TreeGrafter"/>
</dbReference>
<dbReference type="InterPro" id="IPR013783">
    <property type="entry name" value="Ig-like_fold"/>
</dbReference>
<dbReference type="GO" id="GO:0021675">
    <property type="term" value="P:nerve development"/>
    <property type="evidence" value="ECO:0007669"/>
    <property type="project" value="TreeGrafter"/>
</dbReference>
<keyword evidence="1" id="KW-1133">Transmembrane helix</keyword>
<dbReference type="OrthoDB" id="5990676at2759"/>
<feature type="domain" description="Peptidase S72" evidence="2">
    <location>
        <begin position="559"/>
        <end position="682"/>
    </location>
</feature>